<evidence type="ECO:0000313" key="8">
    <source>
        <dbReference type="EMBL" id="SPQ95633.1"/>
    </source>
</evidence>
<dbReference type="PANTHER" id="PTHR45865">
    <property type="entry name" value="E3 UBIQUITIN-PROTEIN LIGASE SHPRH FAMILY MEMBER"/>
    <property type="match status" value="1"/>
</dbReference>
<dbReference type="PANTHER" id="PTHR45865:SF1">
    <property type="entry name" value="E3 UBIQUITIN-PROTEIN LIGASE SHPRH"/>
    <property type="match status" value="1"/>
</dbReference>
<evidence type="ECO:0000256" key="5">
    <source>
        <dbReference type="PROSITE-ProRule" id="PRU00175"/>
    </source>
</evidence>
<dbReference type="GO" id="GO:0005524">
    <property type="term" value="F:ATP binding"/>
    <property type="evidence" value="ECO:0007669"/>
    <property type="project" value="InterPro"/>
</dbReference>
<keyword evidence="3" id="KW-0378">Hydrolase</keyword>
<dbReference type="GO" id="GO:0016787">
    <property type="term" value="F:hydrolase activity"/>
    <property type="evidence" value="ECO:0007669"/>
    <property type="project" value="UniProtKB-KW"/>
</dbReference>
<dbReference type="InterPro" id="IPR049730">
    <property type="entry name" value="SNF2/RAD54-like_C"/>
</dbReference>
<dbReference type="InterPro" id="IPR027417">
    <property type="entry name" value="P-loop_NTPase"/>
</dbReference>
<dbReference type="PROSITE" id="PS51192">
    <property type="entry name" value="HELICASE_ATP_BIND_1"/>
    <property type="match status" value="1"/>
</dbReference>
<evidence type="ECO:0000256" key="3">
    <source>
        <dbReference type="ARBA" id="ARBA00022801"/>
    </source>
</evidence>
<feature type="domain" description="RING-type" evidence="6">
    <location>
        <begin position="1050"/>
        <end position="1088"/>
    </location>
</feature>
<keyword evidence="1" id="KW-0479">Metal-binding</keyword>
<dbReference type="PROSITE" id="PS00518">
    <property type="entry name" value="ZF_RING_1"/>
    <property type="match status" value="1"/>
</dbReference>
<dbReference type="InterPro" id="IPR038718">
    <property type="entry name" value="SNF2-like_sf"/>
</dbReference>
<feature type="domain" description="Helicase ATP-binding" evidence="7">
    <location>
        <begin position="250"/>
        <end position="439"/>
    </location>
</feature>
<evidence type="ECO:0000256" key="1">
    <source>
        <dbReference type="ARBA" id="ARBA00022723"/>
    </source>
</evidence>
<dbReference type="InterPro" id="IPR018957">
    <property type="entry name" value="Znf_C3HC4_RING-type"/>
</dbReference>
<evidence type="ECO:0000259" key="6">
    <source>
        <dbReference type="PROSITE" id="PS50089"/>
    </source>
</evidence>
<sequence length="1281" mass="142003">MAEPRRPDRKRRRPTNADATRAIAALPCVSLRAWQCSGRRRVQLDACDRASHADAQPCDFACLADGVAGANDNAGMSGNDVAALLTSLKSLLATSSIDCQFSWNSAWPSATYHARITLLSGILCHDPDPNLETMFPHVRRLMSLVVDRPDGSVAIGDEGGPDDISAFLDSIHPPHVNECPDPPGLYCTLLPFQRRAVSWAVSREAGGNEHDLSELHPVFEERLFDSVDGEGAQRLYYNPTTGRLTDHRFPAAPDDIPGGMICQTMGLGKTVEQVALILANPANDEWLSASGGLPRVRATLVVCPAAVVGQWLQEIMRHAPTLRTLTLFANDPDLDLALLVDADIVLTTYEVVRLQRRYQESNRTERASRSDRNVTLPTPLLDVCWWRVVLDEAQRIASESATTDSAMRLESRHRWVMTGTPICRRLRDLSGLLGFLGHRPLGSRFWFDRLVERDRAHGMERLRRVLSTVMYRHGKASVENELDIPPMSLRTVKLALSDVEHIKYSKLMRKCKTIMMAPKMGAETRCARLRHLLLRLRKICCYPFLYDDGRRAEATAASVALPIIEIKARMCREAETELDVALRLYVKAQNNLGTAVALSGTDDERAQVVAKAAIETAEGVLSKILADRSGAPTGEQIDYIRSLTGRAFILEALGRVADAHSLFSQAIDLSDKQLATLLASVVPDADIDPSINGIDTDDDVALERAFDSCATRYTRCMFCLMTGVQTDDAIAGLREADAALSSWVALLNDDVVESIKETPQVMACMRGRLEVELRIPLRRRALLRDLIGLRVSVLERLVDLRNLSIVTEDDTGDIAAILEDCRSTFGLLTMDRSREEIGGIEDDGEDAEENFRRAALGANRQAIRLDSVTSDCLVLHGTITSGLVRVLEKLSDGDSSDLVTKLTGNLAMIGVVIGQEPAPVDARCSSWLSVMFASLRLLLFIRQQITGGDENDTIALQCWERCYAIREELPNAYRREFNAQEKTFEDARAKRTPPRLATIDIQRAEAEVRRAAAEHETRRHEFRYISQRFDVGVPSATIEGDNANPDDDICPICRGETMVPVVTPCGHIFCSSCLSSYMERSRASQCPLRCRNRFTFSDCLVVEDTPESVPSQVPLPESVPALPTVRLKSDYGAKINSLLTHLINIRNQDRLAKSLVFSQWTDLLDVIRDALIEHDIVCGQLRGDAQRKARCVEQFVHDDAVTVFLIPMAAGASGLTMVAARPSIVSIELGRKRRPRSDDARWATRTRKASHPKCLMKLFWPTSSDSLHVSPNDAVVRKCNV</sequence>
<dbReference type="Pfam" id="PF00097">
    <property type="entry name" value="zf-C3HC4"/>
    <property type="match status" value="1"/>
</dbReference>
<geneLocation type="mitochondrion" evidence="8"/>
<dbReference type="SUPFAM" id="SSF52540">
    <property type="entry name" value="P-loop containing nucleoside triphosphate hydrolases"/>
    <property type="match status" value="2"/>
</dbReference>
<dbReference type="InterPro" id="IPR052583">
    <property type="entry name" value="ATP-helicase/E3_Ub-Ligase"/>
</dbReference>
<dbReference type="InterPro" id="IPR017907">
    <property type="entry name" value="Znf_RING_CS"/>
</dbReference>
<dbReference type="InterPro" id="IPR014001">
    <property type="entry name" value="Helicase_ATP-bd"/>
</dbReference>
<dbReference type="Pfam" id="PF00176">
    <property type="entry name" value="SNF2-rel_dom"/>
    <property type="match status" value="1"/>
</dbReference>
<dbReference type="PROSITE" id="PS50089">
    <property type="entry name" value="ZF_RING_2"/>
    <property type="match status" value="1"/>
</dbReference>
<keyword evidence="2 5" id="KW-0863">Zinc-finger</keyword>
<dbReference type="Gene3D" id="3.40.50.10810">
    <property type="entry name" value="Tandem AAA-ATPase domain"/>
    <property type="match status" value="1"/>
</dbReference>
<reference evidence="8 9" key="1">
    <citation type="submission" date="2018-03" db="EMBL/GenBank/DDBJ databases">
        <authorList>
            <person name="Fogelqvist J."/>
        </authorList>
    </citation>
    <scope>NUCLEOTIDE SEQUENCE [LARGE SCALE GENOMIC DNA]</scope>
</reference>
<evidence type="ECO:0000259" key="7">
    <source>
        <dbReference type="PROSITE" id="PS51192"/>
    </source>
</evidence>
<name>A0A3P3Y623_PLABS</name>
<evidence type="ECO:0008006" key="10">
    <source>
        <dbReference type="Google" id="ProtNLM"/>
    </source>
</evidence>
<protein>
    <recommendedName>
        <fullName evidence="10">RING-type domain-containing protein</fullName>
    </recommendedName>
</protein>
<accession>A0A3P3Y623</accession>
<evidence type="ECO:0000256" key="2">
    <source>
        <dbReference type="ARBA" id="ARBA00022771"/>
    </source>
</evidence>
<dbReference type="InterPro" id="IPR000330">
    <property type="entry name" value="SNF2_N"/>
</dbReference>
<dbReference type="Gene3D" id="3.40.50.300">
    <property type="entry name" value="P-loop containing nucleotide triphosphate hydrolases"/>
    <property type="match status" value="1"/>
</dbReference>
<dbReference type="SMART" id="SM00184">
    <property type="entry name" value="RING"/>
    <property type="match status" value="1"/>
</dbReference>
<dbReference type="CDD" id="cd18793">
    <property type="entry name" value="SF2_C_SNF"/>
    <property type="match status" value="1"/>
</dbReference>
<dbReference type="InterPro" id="IPR001841">
    <property type="entry name" value="Znf_RING"/>
</dbReference>
<keyword evidence="4" id="KW-0862">Zinc</keyword>
<dbReference type="SUPFAM" id="SSF57850">
    <property type="entry name" value="RING/U-box"/>
    <property type="match status" value="1"/>
</dbReference>
<dbReference type="SMART" id="SM00487">
    <property type="entry name" value="DEXDc"/>
    <property type="match status" value="1"/>
</dbReference>
<dbReference type="Gene3D" id="3.30.40.10">
    <property type="entry name" value="Zinc/RING finger domain, C3HC4 (zinc finger)"/>
    <property type="match status" value="1"/>
</dbReference>
<dbReference type="Proteomes" id="UP000290189">
    <property type="component" value="Unassembled WGS sequence"/>
</dbReference>
<organism evidence="8 9">
    <name type="scientific">Plasmodiophora brassicae</name>
    <name type="common">Clubroot disease agent</name>
    <dbReference type="NCBI Taxonomy" id="37360"/>
    <lineage>
        <taxon>Eukaryota</taxon>
        <taxon>Sar</taxon>
        <taxon>Rhizaria</taxon>
        <taxon>Endomyxa</taxon>
        <taxon>Phytomyxea</taxon>
        <taxon>Plasmodiophorida</taxon>
        <taxon>Plasmodiophoridae</taxon>
        <taxon>Plasmodiophora</taxon>
    </lineage>
</organism>
<proteinExistence type="predicted"/>
<dbReference type="GO" id="GO:0008270">
    <property type="term" value="F:zinc ion binding"/>
    <property type="evidence" value="ECO:0007669"/>
    <property type="project" value="UniProtKB-KW"/>
</dbReference>
<evidence type="ECO:0000256" key="4">
    <source>
        <dbReference type="ARBA" id="ARBA00022833"/>
    </source>
</evidence>
<gene>
    <name evidence="8" type="ORF">PLBR_LOCUS2848</name>
</gene>
<keyword evidence="8" id="KW-0496">Mitochondrion</keyword>
<evidence type="ECO:0000313" key="9">
    <source>
        <dbReference type="Proteomes" id="UP000290189"/>
    </source>
</evidence>
<dbReference type="InterPro" id="IPR013083">
    <property type="entry name" value="Znf_RING/FYVE/PHD"/>
</dbReference>
<dbReference type="EMBL" id="OVEO01000004">
    <property type="protein sequence ID" value="SPQ95633.1"/>
    <property type="molecule type" value="Genomic_DNA"/>
</dbReference>